<organism evidence="1 2">
    <name type="scientific">Thermococcus aggregans</name>
    <dbReference type="NCBI Taxonomy" id="110163"/>
    <lineage>
        <taxon>Archaea</taxon>
        <taxon>Methanobacteriati</taxon>
        <taxon>Methanobacteriota</taxon>
        <taxon>Thermococci</taxon>
        <taxon>Thermococcales</taxon>
        <taxon>Thermococcaceae</taxon>
        <taxon>Thermococcus</taxon>
    </lineage>
</organism>
<evidence type="ECO:0000313" key="2">
    <source>
        <dbReference type="Proteomes" id="UP001055732"/>
    </source>
</evidence>
<sequence>MAETKIRCPKWALFERAKQEVGLTEEDLEVLERIKEKTWKERKKKYGL</sequence>
<dbReference type="RefSeq" id="WP_253304980.1">
    <property type="nucleotide sequence ID" value="NZ_CP099582.1"/>
</dbReference>
<reference evidence="1" key="1">
    <citation type="journal article" date="1998" name="Int. J. Syst. Bacteriol. 48 Pt">
        <title>Thermococcus guaymasensis sp. nov. and Thermococcus aggregans sp. nov., two novel thermophilic archaea isolated from the Guaymas Basin hydrothermal vent site.</title>
        <authorList>
            <person name="Canganella F."/>
            <person name="Jones W.J."/>
            <person name="Gambacorta A."/>
            <person name="Antranikian G."/>
        </authorList>
    </citation>
    <scope>NUCLEOTIDE SEQUENCE</scope>
    <source>
        <strain evidence="1">TY</strain>
    </source>
</reference>
<dbReference type="KEGG" id="tagg:NF865_02140"/>
<evidence type="ECO:0000313" key="1">
    <source>
        <dbReference type="EMBL" id="USS41039.1"/>
    </source>
</evidence>
<keyword evidence="2" id="KW-1185">Reference proteome</keyword>
<dbReference type="Proteomes" id="UP001055732">
    <property type="component" value="Chromosome"/>
</dbReference>
<proteinExistence type="predicted"/>
<protein>
    <submittedName>
        <fullName evidence="1">Uncharacterized protein</fullName>
    </submittedName>
</protein>
<reference evidence="1" key="2">
    <citation type="submission" date="2022-06" db="EMBL/GenBank/DDBJ databases">
        <authorList>
            <person name="Park Y.-J."/>
        </authorList>
    </citation>
    <scope>NUCLEOTIDE SEQUENCE</scope>
    <source>
        <strain evidence="1">TY</strain>
    </source>
</reference>
<accession>A0A9E7MY27</accession>
<dbReference type="AlphaFoldDB" id="A0A9E7MY27"/>
<name>A0A9E7MY27_THEAG</name>
<dbReference type="EMBL" id="CP099582">
    <property type="protein sequence ID" value="USS41039.1"/>
    <property type="molecule type" value="Genomic_DNA"/>
</dbReference>
<gene>
    <name evidence="1" type="ORF">NF865_02140</name>
</gene>